<protein>
    <recommendedName>
        <fullName evidence="4">Sulfotransferase</fullName>
    </recommendedName>
</protein>
<dbReference type="GO" id="GO:0016020">
    <property type="term" value="C:membrane"/>
    <property type="evidence" value="ECO:0007669"/>
    <property type="project" value="InterPro"/>
</dbReference>
<sequence length="490" mass="54915">MMDRAPLSYIFLAVFSAAAAVTSKDYFFPQLQSTYVACSKSTINTNATGNDDDGATDDNGGIVQSTSMKNAILTEEQWNQIKHTSCPKQIPNPSIWPICFAQARIELGFNIETIPNTPNDEEFVKNFFTFCNGGVGYTSMDGEHHLVYLKVWKSANDQIRKNIDRVARKKDNLWNFDIKMNDLMSHRQQDYNELWSPIPMSKRNQTCVVTAVRDPVEHFLSAYNEIEFRSTDSFRSSHGVKTNTNNNKQQYYERYENGTDARFERYVSEFIWGASSTSVFPSLPFSSIFHSFSQSGVLWLLKQQIDLMGVNAPRLTAYLPSISNVSAAFPNLVATNCPGFEEEFGRPFTKQFDHPSQNDEFGFYAAAKRVWRKQDATSRALCALHLMDYACFDLIPIPDLCQDVFSDASFNERLLKSQQEANEAMAITCTFCEGGIPDPGLVAPNTGGLTCELVKATATKEVNGTDTCAIVQNEERVCCPTKQVGDGDDA</sequence>
<accession>A0AAD8YAV2</accession>
<evidence type="ECO:0000256" key="1">
    <source>
        <dbReference type="SAM" id="SignalP"/>
    </source>
</evidence>
<gene>
    <name evidence="2" type="ORF">QTG54_006339</name>
</gene>
<reference evidence="2" key="1">
    <citation type="submission" date="2023-06" db="EMBL/GenBank/DDBJ databases">
        <title>Survivors Of The Sea: Transcriptome response of Skeletonema marinoi to long-term dormancy.</title>
        <authorList>
            <person name="Pinder M.I.M."/>
            <person name="Kourtchenko O."/>
            <person name="Robertson E.K."/>
            <person name="Larsson T."/>
            <person name="Maumus F."/>
            <person name="Osuna-Cruz C.M."/>
            <person name="Vancaester E."/>
            <person name="Stenow R."/>
            <person name="Vandepoele K."/>
            <person name="Ploug H."/>
            <person name="Bruchert V."/>
            <person name="Godhe A."/>
            <person name="Topel M."/>
        </authorList>
    </citation>
    <scope>NUCLEOTIDE SEQUENCE</scope>
    <source>
        <strain evidence="2">R05AC</strain>
    </source>
</reference>
<feature type="signal peptide" evidence="1">
    <location>
        <begin position="1"/>
        <end position="23"/>
    </location>
</feature>
<organism evidence="2 3">
    <name type="scientific">Skeletonema marinoi</name>
    <dbReference type="NCBI Taxonomy" id="267567"/>
    <lineage>
        <taxon>Eukaryota</taxon>
        <taxon>Sar</taxon>
        <taxon>Stramenopiles</taxon>
        <taxon>Ochrophyta</taxon>
        <taxon>Bacillariophyta</taxon>
        <taxon>Coscinodiscophyceae</taxon>
        <taxon>Thalassiosirophycidae</taxon>
        <taxon>Thalassiosirales</taxon>
        <taxon>Skeletonemataceae</taxon>
        <taxon>Skeletonema</taxon>
        <taxon>Skeletonema marinoi-dohrnii complex</taxon>
    </lineage>
</organism>
<dbReference type="EMBL" id="JATAAI010000010">
    <property type="protein sequence ID" value="KAK1742742.1"/>
    <property type="molecule type" value="Genomic_DNA"/>
</dbReference>
<dbReference type="Pfam" id="PF03567">
    <property type="entry name" value="Sulfotransfer_2"/>
    <property type="match status" value="1"/>
</dbReference>
<dbReference type="AlphaFoldDB" id="A0AAD8YAV2"/>
<name>A0AAD8YAV2_9STRA</name>
<evidence type="ECO:0008006" key="4">
    <source>
        <dbReference type="Google" id="ProtNLM"/>
    </source>
</evidence>
<evidence type="ECO:0000313" key="3">
    <source>
        <dbReference type="Proteomes" id="UP001224775"/>
    </source>
</evidence>
<comment type="caution">
    <text evidence="2">The sequence shown here is derived from an EMBL/GenBank/DDBJ whole genome shotgun (WGS) entry which is preliminary data.</text>
</comment>
<keyword evidence="1" id="KW-0732">Signal</keyword>
<proteinExistence type="predicted"/>
<feature type="chain" id="PRO_5042126816" description="Sulfotransferase" evidence="1">
    <location>
        <begin position="24"/>
        <end position="490"/>
    </location>
</feature>
<evidence type="ECO:0000313" key="2">
    <source>
        <dbReference type="EMBL" id="KAK1742742.1"/>
    </source>
</evidence>
<dbReference type="GO" id="GO:0008146">
    <property type="term" value="F:sulfotransferase activity"/>
    <property type="evidence" value="ECO:0007669"/>
    <property type="project" value="InterPro"/>
</dbReference>
<keyword evidence="3" id="KW-1185">Reference proteome</keyword>
<dbReference type="Proteomes" id="UP001224775">
    <property type="component" value="Unassembled WGS sequence"/>
</dbReference>
<dbReference type="InterPro" id="IPR005331">
    <property type="entry name" value="Sulfotransferase"/>
</dbReference>